<evidence type="ECO:0000313" key="3">
    <source>
        <dbReference type="Proteomes" id="UP000237682"/>
    </source>
</evidence>
<dbReference type="RefSeq" id="WP_105862102.1">
    <property type="nucleotide sequence ID" value="NZ_PUEJ01000004.1"/>
</dbReference>
<dbReference type="Gene3D" id="3.10.620.30">
    <property type="match status" value="1"/>
</dbReference>
<organism evidence="2 3">
    <name type="scientific">Labrys okinawensis</name>
    <dbReference type="NCBI Taxonomy" id="346911"/>
    <lineage>
        <taxon>Bacteria</taxon>
        <taxon>Pseudomonadati</taxon>
        <taxon>Pseudomonadota</taxon>
        <taxon>Alphaproteobacteria</taxon>
        <taxon>Hyphomicrobiales</taxon>
        <taxon>Xanthobacteraceae</taxon>
        <taxon>Labrys</taxon>
    </lineage>
</organism>
<comment type="caution">
    <text evidence="2">The sequence shown here is derived from an EMBL/GenBank/DDBJ whole genome shotgun (WGS) entry which is preliminary data.</text>
</comment>
<dbReference type="OrthoDB" id="5438043at2"/>
<dbReference type="Pfam" id="PF01841">
    <property type="entry name" value="Transglut_core"/>
    <property type="match status" value="1"/>
</dbReference>
<dbReference type="SUPFAM" id="SSF54001">
    <property type="entry name" value="Cysteine proteinases"/>
    <property type="match status" value="1"/>
</dbReference>
<name>A0A2S9QCU1_9HYPH</name>
<reference evidence="2 3" key="1">
    <citation type="submission" date="2018-02" db="EMBL/GenBank/DDBJ databases">
        <title>Whole genome sequencing of endophytic bacterium.</title>
        <authorList>
            <person name="Eedara R."/>
            <person name="Podile A.R."/>
        </authorList>
    </citation>
    <scope>NUCLEOTIDE SEQUENCE [LARGE SCALE GENOMIC DNA]</scope>
    <source>
        <strain evidence="2 3">RP1T</strain>
    </source>
</reference>
<accession>A0A2S9QCU1</accession>
<dbReference type="InterPro" id="IPR002931">
    <property type="entry name" value="Transglutaminase-like"/>
</dbReference>
<dbReference type="PANTHER" id="PTHR33490:SF12">
    <property type="entry name" value="BLL5557 PROTEIN"/>
    <property type="match status" value="1"/>
</dbReference>
<dbReference type="InterPro" id="IPR038765">
    <property type="entry name" value="Papain-like_cys_pep_sf"/>
</dbReference>
<dbReference type="EMBL" id="PUEJ01000004">
    <property type="protein sequence ID" value="PRH87162.1"/>
    <property type="molecule type" value="Genomic_DNA"/>
</dbReference>
<protein>
    <submittedName>
        <fullName evidence="2">Transglutaminase</fullName>
    </submittedName>
</protein>
<dbReference type="AlphaFoldDB" id="A0A2S9QCU1"/>
<dbReference type="Proteomes" id="UP000237682">
    <property type="component" value="Unassembled WGS sequence"/>
</dbReference>
<dbReference type="Gene3D" id="2.60.40.2250">
    <property type="match status" value="1"/>
</dbReference>
<dbReference type="SMART" id="SM00460">
    <property type="entry name" value="TGc"/>
    <property type="match status" value="1"/>
</dbReference>
<gene>
    <name evidence="2" type="ORF">C5L14_10995</name>
</gene>
<feature type="domain" description="Transglutaminase-like" evidence="1">
    <location>
        <begin position="161"/>
        <end position="227"/>
    </location>
</feature>
<proteinExistence type="predicted"/>
<sequence length="276" mass="30974">MHIRYGFDIEMQFSQPTTLITVLDVHPSRRGDIVREQDLSALSNHPTQAYIDSFGNLCRRIHVEDGFLHLRCDGVIRDSGEPDKALQKARIVPIMALPKEALTYLHGSRYCETDLLSDFAWKQFGQVTDGWQRVQAVTDFVHSHLSFGYEHASPTRSALQAFEQRVGVCRDFAHLAVALCRCLNIPARYCNGYLGDIGVPPDPAAMDFNAWFQAYLGGAWYTFDPRHNQRRIGRILIGCGRDAADVPMISSFGSHTLSKFEVVTELVAEEPEATSA</sequence>
<keyword evidence="3" id="KW-1185">Reference proteome</keyword>
<dbReference type="PANTHER" id="PTHR33490">
    <property type="entry name" value="BLR5614 PROTEIN-RELATED"/>
    <property type="match status" value="1"/>
</dbReference>
<evidence type="ECO:0000313" key="2">
    <source>
        <dbReference type="EMBL" id="PRH87162.1"/>
    </source>
</evidence>
<evidence type="ECO:0000259" key="1">
    <source>
        <dbReference type="SMART" id="SM00460"/>
    </source>
</evidence>